<evidence type="ECO:0000313" key="2">
    <source>
        <dbReference type="Proteomes" id="UP000711996"/>
    </source>
</evidence>
<sequence length="206" mass="23687">MSFGMMVDLASVENYYSLNGGLILLGYKTALIPVDWNEEANSFQWHFEVIEDSATGFVQPSLLKATQKEWTKLQHPSQFQEARCFIGWFEVAHVMLGTRELLERQEQISWSGREQCRETLHSEGYEGAMQMSFSFAPISLGFQGVKTYSKRSNVRRYTPTDCYRSTLTECRRKSDSAPMPQILPKHQHGEHDAEPDTFCGAFLQWP</sequence>
<gene>
    <name evidence="1" type="ORF">CGCSCA2_v002893</name>
</gene>
<comment type="caution">
    <text evidence="1">The sequence shown here is derived from an EMBL/GenBank/DDBJ whole genome shotgun (WGS) entry which is preliminary data.</text>
</comment>
<keyword evidence="2" id="KW-1185">Reference proteome</keyword>
<protein>
    <submittedName>
        <fullName evidence="1">Uncharacterized protein</fullName>
    </submittedName>
</protein>
<dbReference type="AlphaFoldDB" id="A0A9P5K8N5"/>
<reference evidence="1" key="1">
    <citation type="submission" date="2019-06" db="EMBL/GenBank/DDBJ databases">
        <authorList>
            <person name="Gan P."/>
            <person name="Shirasu K."/>
        </authorList>
    </citation>
    <scope>NUCLEOTIDE SEQUENCE [LARGE SCALE GENOMIC DNA]</scope>
    <source>
        <strain evidence="1">CAD2</strain>
    </source>
</reference>
<dbReference type="OrthoDB" id="1577640at2759"/>
<dbReference type="EMBL" id="QPMT01000006">
    <property type="protein sequence ID" value="KAF4863597.1"/>
    <property type="molecule type" value="Genomic_DNA"/>
</dbReference>
<proteinExistence type="predicted"/>
<dbReference type="Proteomes" id="UP000711996">
    <property type="component" value="Unassembled WGS sequence"/>
</dbReference>
<organism evidence="1 2">
    <name type="scientific">Colletotrichum siamense</name>
    <name type="common">Anthracnose fungus</name>
    <dbReference type="NCBI Taxonomy" id="690259"/>
    <lineage>
        <taxon>Eukaryota</taxon>
        <taxon>Fungi</taxon>
        <taxon>Dikarya</taxon>
        <taxon>Ascomycota</taxon>
        <taxon>Pezizomycotina</taxon>
        <taxon>Sordariomycetes</taxon>
        <taxon>Hypocreomycetidae</taxon>
        <taxon>Glomerellales</taxon>
        <taxon>Glomerellaceae</taxon>
        <taxon>Colletotrichum</taxon>
        <taxon>Colletotrichum gloeosporioides species complex</taxon>
    </lineage>
</organism>
<name>A0A9P5K8N5_COLSI</name>
<evidence type="ECO:0000313" key="1">
    <source>
        <dbReference type="EMBL" id="KAF4863597.1"/>
    </source>
</evidence>
<accession>A0A9P5K8N5</accession>